<keyword evidence="14" id="KW-1185">Reference proteome</keyword>
<dbReference type="FunFam" id="1.10.1420.10:FF:000001">
    <property type="entry name" value="DNA mismatch repair protein MutS"/>
    <property type="match status" value="1"/>
</dbReference>
<comment type="caution">
    <text evidence="13">The sequence shown here is derived from an EMBL/GenBank/DDBJ whole genome shotgun (WGS) entry which is preliminary data.</text>
</comment>
<protein>
    <recommendedName>
        <fullName evidence="2 9">DNA mismatch repair protein MutS</fullName>
    </recommendedName>
</protein>
<dbReference type="CDD" id="cd03284">
    <property type="entry name" value="ABC_MutS1"/>
    <property type="match status" value="1"/>
</dbReference>
<keyword evidence="6 9" id="KW-0238">DNA-binding</keyword>
<feature type="coiled-coil region" evidence="11">
    <location>
        <begin position="375"/>
        <end position="402"/>
    </location>
</feature>
<dbReference type="SMART" id="SM00534">
    <property type="entry name" value="MUTSac"/>
    <property type="match status" value="1"/>
</dbReference>
<dbReference type="InterPro" id="IPR007861">
    <property type="entry name" value="DNA_mismatch_repair_MutS_clamp"/>
</dbReference>
<evidence type="ECO:0000256" key="4">
    <source>
        <dbReference type="ARBA" id="ARBA00022763"/>
    </source>
</evidence>
<dbReference type="Pfam" id="PF00488">
    <property type="entry name" value="MutS_V"/>
    <property type="match status" value="1"/>
</dbReference>
<dbReference type="PIRSF" id="PIRSF037677">
    <property type="entry name" value="DNA_mis_repair_Msh6"/>
    <property type="match status" value="1"/>
</dbReference>
<dbReference type="Pfam" id="PF05190">
    <property type="entry name" value="MutS_IV"/>
    <property type="match status" value="1"/>
</dbReference>
<evidence type="ECO:0000256" key="7">
    <source>
        <dbReference type="ARBA" id="ARBA00023204"/>
    </source>
</evidence>
<evidence type="ECO:0000256" key="3">
    <source>
        <dbReference type="ARBA" id="ARBA00022741"/>
    </source>
</evidence>
<dbReference type="Gene3D" id="3.30.420.110">
    <property type="entry name" value="MutS, connector domain"/>
    <property type="match status" value="1"/>
</dbReference>
<dbReference type="SUPFAM" id="SSF53150">
    <property type="entry name" value="DNA repair protein MutS, domain II"/>
    <property type="match status" value="1"/>
</dbReference>
<keyword evidence="5 9" id="KW-0067">ATP-binding</keyword>
<dbReference type="InterPro" id="IPR036678">
    <property type="entry name" value="MutS_con_dom_sf"/>
</dbReference>
<dbReference type="RefSeq" id="WP_115791759.1">
    <property type="nucleotide sequence ID" value="NZ_QSLN01000001.1"/>
</dbReference>
<dbReference type="NCBIfam" id="NF003810">
    <property type="entry name" value="PRK05399.1"/>
    <property type="match status" value="1"/>
</dbReference>
<dbReference type="Gene3D" id="3.40.50.300">
    <property type="entry name" value="P-loop containing nucleotide triphosphate hydrolases"/>
    <property type="match status" value="1"/>
</dbReference>
<comment type="function">
    <text evidence="8 9">This protein is involved in the repair of mismatches in DNA. It is possible that it carries out the mismatch recognition step. This protein has a weak ATPase activity.</text>
</comment>
<dbReference type="SMART" id="SM00533">
    <property type="entry name" value="MUTSd"/>
    <property type="match status" value="1"/>
</dbReference>
<dbReference type="SUPFAM" id="SSF55271">
    <property type="entry name" value="DNA repair protein MutS, domain I"/>
    <property type="match status" value="1"/>
</dbReference>
<dbReference type="GO" id="GO:0030983">
    <property type="term" value="F:mismatched DNA binding"/>
    <property type="evidence" value="ECO:0007669"/>
    <property type="project" value="InterPro"/>
</dbReference>
<dbReference type="HAMAP" id="MF_00096">
    <property type="entry name" value="MutS"/>
    <property type="match status" value="1"/>
</dbReference>
<keyword evidence="3 9" id="KW-0547">Nucleotide-binding</keyword>
<dbReference type="EMBL" id="QSLN01000001">
    <property type="protein sequence ID" value="RDV84766.1"/>
    <property type="molecule type" value="Genomic_DNA"/>
</dbReference>
<dbReference type="Pfam" id="PF01624">
    <property type="entry name" value="MutS_I"/>
    <property type="match status" value="1"/>
</dbReference>
<keyword evidence="4 9" id="KW-0227">DNA damage</keyword>
<dbReference type="InterPro" id="IPR000432">
    <property type="entry name" value="DNA_mismatch_repair_MutS_C"/>
</dbReference>
<dbReference type="InterPro" id="IPR007696">
    <property type="entry name" value="DNA_mismatch_repair_MutS_core"/>
</dbReference>
<proteinExistence type="inferred from homology"/>
<dbReference type="InterPro" id="IPR045076">
    <property type="entry name" value="MutS"/>
</dbReference>
<keyword evidence="7 9" id="KW-0234">DNA repair</keyword>
<dbReference type="AlphaFoldDB" id="A0A3D8P619"/>
<dbReference type="Gene3D" id="1.10.1420.10">
    <property type="match status" value="2"/>
</dbReference>
<dbReference type="FunFam" id="3.40.1170.10:FF:000001">
    <property type="entry name" value="DNA mismatch repair protein MutS"/>
    <property type="match status" value="1"/>
</dbReference>
<evidence type="ECO:0000256" key="11">
    <source>
        <dbReference type="SAM" id="Coils"/>
    </source>
</evidence>
<accession>A0A3D8P619</accession>
<reference evidence="13 14" key="1">
    <citation type="submission" date="2018-08" db="EMBL/GenBank/DDBJ databases">
        <title>Form III RuBisCO-mediated autotrophy in Thermodesulfobium bacteria.</title>
        <authorList>
            <person name="Toshchakov S.V."/>
            <person name="Kublanov I.V."/>
            <person name="Frolov E."/>
            <person name="Bonch-Osmolovskaya E.A."/>
            <person name="Tourova T.P."/>
            <person name="Chernych N.A."/>
            <person name="Lebedinsky A.V."/>
        </authorList>
    </citation>
    <scope>NUCLEOTIDE SEQUENCE [LARGE SCALE GENOMIC DNA]</scope>
    <source>
        <strain evidence="13 14">SR</strain>
    </source>
</reference>
<evidence type="ECO:0000256" key="5">
    <source>
        <dbReference type="ARBA" id="ARBA00022840"/>
    </source>
</evidence>
<comment type="similarity">
    <text evidence="1 9 10">Belongs to the DNA mismatch repair MutS family.</text>
</comment>
<dbReference type="GO" id="GO:0006298">
    <property type="term" value="P:mismatch repair"/>
    <property type="evidence" value="ECO:0007669"/>
    <property type="project" value="UniProtKB-UniRule"/>
</dbReference>
<dbReference type="OrthoDB" id="9802448at2"/>
<dbReference type="SUPFAM" id="SSF48334">
    <property type="entry name" value="DNA repair protein MutS, domain III"/>
    <property type="match status" value="1"/>
</dbReference>
<sequence>MSNLTPMMQQYLEIKKQYPDAILFFHLGDFYEMFFDDAVRAAPILEVALTSRDAGRLGRVPMCGVPCHSASSYIARLVSHGFKVALCEQLEDPSQAKGLVKRGVTRVITPGTFFEGETTDKTSHSYIAAVAPGSGKTYGLASAEVGTGEFRVTSFAGAGAQDKLMDELFRLQPAEVVLPEGSEELKHLVRAAAPAAAVTFWPQELFRDLARAEAALEGYEREGEWKTEAVLAAGVLAAYLAETQKRELKHLKKISSYRPEGFMLLDAATRRNLELTRSLADGSRRGTLLEVLDYTLTGMGGRRLRDWIEQPLLDPAAIEERLEAVSYLVEQAVKREEIRARLKKMGDMERLASRLSFGLANARDLLSLKDSLILAGEIKEELSGAKGLLERLRDQLENLDDITSLIAEAIAPDPPATLQEGGLIREGYHPEVDRLRSIRRDAHKYLAELEAKEKERTGIKSLKIGYNRVFGYYIEVTKPNLHLVPPDYQRRQTLVQAERFVTPELKEYEEMILGAEERLYSLEYELFCRVRDQVQAHLDRILRAARAIGQIDALASLAVAAVKGNYVRPRISSSDLIRIKEGRHPVVERALGPGNFVPNDTWLGGTDKRVAIITGPNMGGKSTYMRQVALIVLMAQIGSFVPAAEAEIGVVDRIFTRVGAADNLYGGQSTFMVEMGECRTILTQATSRSLVVMDEVGRGTSTYDGMSIARAIVEYLVQRIKAKTLFSTHYHELTDLAQLPGVFNLTVAVREEEGKVSFLYRVLPGKADKSYGLHVAALAGLPKEVIERAREILEELERRREEKPERPCRVVQLDMFSCGVEHPLLAELTRLDLDQITPLQALNLLAEWQGRLKAEGKRRGGGRRG</sequence>
<dbReference type="InterPro" id="IPR036187">
    <property type="entry name" value="DNA_mismatch_repair_MutS_sf"/>
</dbReference>
<dbReference type="InterPro" id="IPR016151">
    <property type="entry name" value="DNA_mismatch_repair_MutS_N"/>
</dbReference>
<dbReference type="InterPro" id="IPR005748">
    <property type="entry name" value="DNA_mismatch_repair_MutS"/>
</dbReference>
<dbReference type="Gene3D" id="3.40.1170.10">
    <property type="entry name" value="DNA repair protein MutS, domain I"/>
    <property type="match status" value="1"/>
</dbReference>
<dbReference type="PANTHER" id="PTHR11361">
    <property type="entry name" value="DNA MISMATCH REPAIR PROTEIN MUTS FAMILY MEMBER"/>
    <property type="match status" value="1"/>
</dbReference>
<dbReference type="FunFam" id="3.40.50.300:FF:000870">
    <property type="entry name" value="MutS protein homolog 4"/>
    <property type="match status" value="1"/>
</dbReference>
<dbReference type="InterPro" id="IPR017261">
    <property type="entry name" value="DNA_mismatch_repair_MutS/MSH"/>
</dbReference>
<evidence type="ECO:0000256" key="2">
    <source>
        <dbReference type="ARBA" id="ARBA00021982"/>
    </source>
</evidence>
<evidence type="ECO:0000256" key="9">
    <source>
        <dbReference type="HAMAP-Rule" id="MF_00096"/>
    </source>
</evidence>
<evidence type="ECO:0000256" key="10">
    <source>
        <dbReference type="RuleBase" id="RU003756"/>
    </source>
</evidence>
<evidence type="ECO:0000256" key="8">
    <source>
        <dbReference type="ARBA" id="ARBA00024647"/>
    </source>
</evidence>
<dbReference type="InterPro" id="IPR007695">
    <property type="entry name" value="DNA_mismatch_repair_MutS-lik_N"/>
</dbReference>
<dbReference type="GO" id="GO:0005524">
    <property type="term" value="F:ATP binding"/>
    <property type="evidence" value="ECO:0007669"/>
    <property type="project" value="UniProtKB-UniRule"/>
</dbReference>
<dbReference type="Proteomes" id="UP000256329">
    <property type="component" value="Unassembled WGS sequence"/>
</dbReference>
<evidence type="ECO:0000313" key="13">
    <source>
        <dbReference type="EMBL" id="RDV84766.1"/>
    </source>
</evidence>
<dbReference type="Pfam" id="PF05192">
    <property type="entry name" value="MutS_III"/>
    <property type="match status" value="1"/>
</dbReference>
<evidence type="ECO:0000256" key="6">
    <source>
        <dbReference type="ARBA" id="ARBA00023125"/>
    </source>
</evidence>
<dbReference type="SUPFAM" id="SSF52540">
    <property type="entry name" value="P-loop containing nucleoside triphosphate hydrolases"/>
    <property type="match status" value="1"/>
</dbReference>
<feature type="binding site" evidence="9">
    <location>
        <begin position="615"/>
        <end position="622"/>
    </location>
    <ligand>
        <name>ATP</name>
        <dbReference type="ChEBI" id="CHEBI:30616"/>
    </ligand>
</feature>
<dbReference type="NCBIfam" id="TIGR01070">
    <property type="entry name" value="mutS1"/>
    <property type="match status" value="1"/>
</dbReference>
<dbReference type="Pfam" id="PF05188">
    <property type="entry name" value="MutS_II"/>
    <property type="match status" value="1"/>
</dbReference>
<organism evidence="13 14">
    <name type="scientific">Ammonifex thiophilus</name>
    <dbReference type="NCBI Taxonomy" id="444093"/>
    <lineage>
        <taxon>Bacteria</taxon>
        <taxon>Bacillati</taxon>
        <taxon>Bacillota</taxon>
        <taxon>Clostridia</taxon>
        <taxon>Thermoanaerobacterales</taxon>
        <taxon>Thermoanaerobacteraceae</taxon>
        <taxon>Ammonifex</taxon>
    </lineage>
</organism>
<evidence type="ECO:0000259" key="12">
    <source>
        <dbReference type="PROSITE" id="PS00486"/>
    </source>
</evidence>
<feature type="domain" description="DNA mismatch repair proteins mutS family" evidence="12">
    <location>
        <begin position="689"/>
        <end position="705"/>
    </location>
</feature>
<dbReference type="InterPro" id="IPR027417">
    <property type="entry name" value="P-loop_NTPase"/>
</dbReference>
<evidence type="ECO:0000313" key="14">
    <source>
        <dbReference type="Proteomes" id="UP000256329"/>
    </source>
</evidence>
<dbReference type="PROSITE" id="PS00486">
    <property type="entry name" value="DNA_MISMATCH_REPAIR_2"/>
    <property type="match status" value="1"/>
</dbReference>
<gene>
    <name evidence="9" type="primary">mutS</name>
    <name evidence="13" type="ORF">DXX99_01600</name>
</gene>
<dbReference type="PANTHER" id="PTHR11361:SF34">
    <property type="entry name" value="DNA MISMATCH REPAIR PROTEIN MSH1, MITOCHONDRIAL"/>
    <property type="match status" value="1"/>
</dbReference>
<dbReference type="GO" id="GO:0005829">
    <property type="term" value="C:cytosol"/>
    <property type="evidence" value="ECO:0007669"/>
    <property type="project" value="TreeGrafter"/>
</dbReference>
<dbReference type="InterPro" id="IPR007860">
    <property type="entry name" value="DNA_mmatch_repair_MutS_con_dom"/>
</dbReference>
<evidence type="ECO:0000256" key="1">
    <source>
        <dbReference type="ARBA" id="ARBA00006271"/>
    </source>
</evidence>
<dbReference type="GO" id="GO:0003684">
    <property type="term" value="F:damaged DNA binding"/>
    <property type="evidence" value="ECO:0007669"/>
    <property type="project" value="UniProtKB-UniRule"/>
</dbReference>
<keyword evidence="11" id="KW-0175">Coiled coil</keyword>
<name>A0A3D8P619_9THEO</name>
<dbReference type="GO" id="GO:0140664">
    <property type="term" value="F:ATP-dependent DNA damage sensor activity"/>
    <property type="evidence" value="ECO:0007669"/>
    <property type="project" value="InterPro"/>
</dbReference>